<dbReference type="InterPro" id="IPR001254">
    <property type="entry name" value="Trypsin_dom"/>
</dbReference>
<dbReference type="InterPro" id="IPR018114">
    <property type="entry name" value="TRYPSIN_HIS"/>
</dbReference>
<dbReference type="PRINTS" id="PR00722">
    <property type="entry name" value="CHYMOTRYPSIN"/>
</dbReference>
<evidence type="ECO:0000313" key="5">
    <source>
        <dbReference type="Proteomes" id="UP000887577"/>
    </source>
</evidence>
<dbReference type="SUPFAM" id="SSF50494">
    <property type="entry name" value="Trypsin-like serine proteases"/>
    <property type="match status" value="1"/>
</dbReference>
<keyword evidence="1" id="KW-1015">Disulfide bond</keyword>
<evidence type="ECO:0000256" key="3">
    <source>
        <dbReference type="RuleBase" id="RU363034"/>
    </source>
</evidence>
<evidence type="ECO:0000313" key="6">
    <source>
        <dbReference type="WBParaSite" id="PSU_v2.g6960.t1"/>
    </source>
</evidence>
<proteinExistence type="inferred from homology"/>
<dbReference type="PROSITE" id="PS00135">
    <property type="entry name" value="TRYPSIN_SER"/>
    <property type="match status" value="1"/>
</dbReference>
<dbReference type="InterPro" id="IPR033116">
    <property type="entry name" value="TRYPSIN_SER"/>
</dbReference>
<dbReference type="AlphaFoldDB" id="A0A914Z4Y8"/>
<dbReference type="PROSITE" id="PS00134">
    <property type="entry name" value="TRYPSIN_HIS"/>
    <property type="match status" value="1"/>
</dbReference>
<name>A0A914Z4Y8_9BILA</name>
<comment type="similarity">
    <text evidence="2">Belongs to the peptidase S1 family. CLIP subfamily.</text>
</comment>
<feature type="domain" description="Peptidase S1" evidence="4">
    <location>
        <begin position="15"/>
        <end position="240"/>
    </location>
</feature>
<keyword evidence="5" id="KW-1185">Reference proteome</keyword>
<dbReference type="CDD" id="cd00190">
    <property type="entry name" value="Tryp_SPc"/>
    <property type="match status" value="1"/>
</dbReference>
<dbReference type="WBParaSite" id="PSU_v2.g6960.t1">
    <property type="protein sequence ID" value="PSU_v2.g6960.t1"/>
    <property type="gene ID" value="PSU_v2.g6960"/>
</dbReference>
<dbReference type="PROSITE" id="PS50240">
    <property type="entry name" value="TRYPSIN_DOM"/>
    <property type="match status" value="1"/>
</dbReference>
<dbReference type="Pfam" id="PF00089">
    <property type="entry name" value="Trypsin"/>
    <property type="match status" value="1"/>
</dbReference>
<dbReference type="InterPro" id="IPR043504">
    <property type="entry name" value="Peptidase_S1_PA_chymotrypsin"/>
</dbReference>
<dbReference type="InterPro" id="IPR009003">
    <property type="entry name" value="Peptidase_S1_PA"/>
</dbReference>
<keyword evidence="3" id="KW-0645">Protease</keyword>
<evidence type="ECO:0000259" key="4">
    <source>
        <dbReference type="PROSITE" id="PS50240"/>
    </source>
</evidence>
<dbReference type="GO" id="GO:0004252">
    <property type="term" value="F:serine-type endopeptidase activity"/>
    <property type="evidence" value="ECO:0007669"/>
    <property type="project" value="InterPro"/>
</dbReference>
<sequence length="244" mass="27036">MCADSKPFNTYQCGVLGGKESNPSDWPFVAKIINGKSYCTATIIDEQWILSAAHCNEKSNPLTVIINGNEIYTTNETYLHESYDRKNNFINDIMLIKLPTPVKFSKNVSSICLQKNIIAKNGDTAVLAGFGKRFDRVKNIKSTYDEDGIPIENISFNQTNSLHEVEVLIKDMDFCFKAESQSTTKICAGGKMRGVTQGDSGGPLAIVRNNHWIQYGISSTVRFTGVEADVNKELLQESVHIVIG</sequence>
<dbReference type="GO" id="GO:0006508">
    <property type="term" value="P:proteolysis"/>
    <property type="evidence" value="ECO:0007669"/>
    <property type="project" value="UniProtKB-KW"/>
</dbReference>
<dbReference type="Gene3D" id="2.40.10.10">
    <property type="entry name" value="Trypsin-like serine proteases"/>
    <property type="match status" value="3"/>
</dbReference>
<dbReference type="SMART" id="SM00020">
    <property type="entry name" value="Tryp_SPc"/>
    <property type="match status" value="1"/>
</dbReference>
<dbReference type="InterPro" id="IPR001314">
    <property type="entry name" value="Peptidase_S1A"/>
</dbReference>
<dbReference type="InterPro" id="IPR051487">
    <property type="entry name" value="Ser/Thr_Proteases_Immune/Dev"/>
</dbReference>
<keyword evidence="3" id="KW-0720">Serine protease</keyword>
<evidence type="ECO:0000256" key="1">
    <source>
        <dbReference type="ARBA" id="ARBA00023157"/>
    </source>
</evidence>
<reference evidence="6" key="1">
    <citation type="submission" date="2022-11" db="UniProtKB">
        <authorList>
            <consortium name="WormBaseParasite"/>
        </authorList>
    </citation>
    <scope>IDENTIFICATION</scope>
</reference>
<dbReference type="Proteomes" id="UP000887577">
    <property type="component" value="Unplaced"/>
</dbReference>
<dbReference type="PANTHER" id="PTHR24256">
    <property type="entry name" value="TRYPTASE-RELATED"/>
    <property type="match status" value="1"/>
</dbReference>
<accession>A0A914Z4Y8</accession>
<organism evidence="5 6">
    <name type="scientific">Panagrolaimus superbus</name>
    <dbReference type="NCBI Taxonomy" id="310955"/>
    <lineage>
        <taxon>Eukaryota</taxon>
        <taxon>Metazoa</taxon>
        <taxon>Ecdysozoa</taxon>
        <taxon>Nematoda</taxon>
        <taxon>Chromadorea</taxon>
        <taxon>Rhabditida</taxon>
        <taxon>Tylenchina</taxon>
        <taxon>Panagrolaimomorpha</taxon>
        <taxon>Panagrolaimoidea</taxon>
        <taxon>Panagrolaimidae</taxon>
        <taxon>Panagrolaimus</taxon>
    </lineage>
</organism>
<evidence type="ECO:0000256" key="2">
    <source>
        <dbReference type="ARBA" id="ARBA00024195"/>
    </source>
</evidence>
<protein>
    <submittedName>
        <fullName evidence="6">Peptidase S1 domain-containing protein</fullName>
    </submittedName>
</protein>
<keyword evidence="3" id="KW-0378">Hydrolase</keyword>